<organism evidence="7">
    <name type="scientific">freshwater metagenome</name>
    <dbReference type="NCBI Taxonomy" id="449393"/>
    <lineage>
        <taxon>unclassified sequences</taxon>
        <taxon>metagenomes</taxon>
        <taxon>ecological metagenomes</taxon>
    </lineage>
</organism>
<dbReference type="PANTHER" id="PTHR46111:SF1">
    <property type="entry name" value="RIBOSOMAL RNA SMALL SUBUNIT METHYLTRANSFERASE I"/>
    <property type="match status" value="1"/>
</dbReference>
<dbReference type="EMBL" id="CAEZTU010000019">
    <property type="protein sequence ID" value="CAB4576738.1"/>
    <property type="molecule type" value="Genomic_DNA"/>
</dbReference>
<dbReference type="InterPro" id="IPR000878">
    <property type="entry name" value="4pyrrol_Mease"/>
</dbReference>
<dbReference type="GO" id="GO:0006364">
    <property type="term" value="P:rRNA processing"/>
    <property type="evidence" value="ECO:0007669"/>
    <property type="project" value="UniProtKB-KW"/>
</dbReference>
<keyword evidence="1" id="KW-0963">Cytoplasm</keyword>
<dbReference type="GO" id="GO:0008168">
    <property type="term" value="F:methyltransferase activity"/>
    <property type="evidence" value="ECO:0007669"/>
    <property type="project" value="UniProtKB-KW"/>
</dbReference>
<evidence type="ECO:0000313" key="7">
    <source>
        <dbReference type="EMBL" id="CAB4576738.1"/>
    </source>
</evidence>
<evidence type="ECO:0000259" key="6">
    <source>
        <dbReference type="Pfam" id="PF00590"/>
    </source>
</evidence>
<keyword evidence="5" id="KW-0949">S-adenosyl-L-methionine</keyword>
<gene>
    <name evidence="7" type="ORF">UFOPK1740_00617</name>
</gene>
<protein>
    <submittedName>
        <fullName evidence="7">Unannotated protein</fullName>
    </submittedName>
</protein>
<dbReference type="InterPro" id="IPR014777">
    <property type="entry name" value="4pyrrole_Mease_sub1"/>
</dbReference>
<evidence type="ECO:0000256" key="4">
    <source>
        <dbReference type="ARBA" id="ARBA00022679"/>
    </source>
</evidence>
<dbReference type="FunFam" id="3.40.1010.10:FF:000007">
    <property type="entry name" value="Ribosomal RNA small subunit methyltransferase I"/>
    <property type="match status" value="1"/>
</dbReference>
<keyword evidence="2" id="KW-0698">rRNA processing</keyword>
<dbReference type="CDD" id="cd11648">
    <property type="entry name" value="RsmI"/>
    <property type="match status" value="1"/>
</dbReference>
<dbReference type="Gene3D" id="3.40.1010.10">
    <property type="entry name" value="Cobalt-precorrin-4 Transmethylase, Domain 1"/>
    <property type="match status" value="1"/>
</dbReference>
<dbReference type="Gene3D" id="3.30.950.10">
    <property type="entry name" value="Methyltransferase, Cobalt-precorrin-4 Transmethylase, Domain 2"/>
    <property type="match status" value="1"/>
</dbReference>
<dbReference type="SUPFAM" id="SSF53790">
    <property type="entry name" value="Tetrapyrrole methylase"/>
    <property type="match status" value="1"/>
</dbReference>
<dbReference type="PROSITE" id="PS01296">
    <property type="entry name" value="RSMI"/>
    <property type="match status" value="1"/>
</dbReference>
<evidence type="ECO:0000256" key="1">
    <source>
        <dbReference type="ARBA" id="ARBA00022490"/>
    </source>
</evidence>
<name>A0A6J6EVE0_9ZZZZ</name>
<sequence>MSGGQLILAATPLGNVLDASERLKQTLQAADLIAAEDTRRAKRLFADLNLDVSAPVISLFEENEIEKIPDIIEKLKNGAKVVVISDAGTPAISDPGYRLVTKAIEENISITVIPGPSAVLSALILSGLPTDRFSFEGFIARKGKERTEILNNLNTQSRTMVLFESPRRTLQTLQDIQEVVGENRKAAVVREISKTYEEVIRGSISDLVSWAQAKEVLGEITLVIAGVENTGKKEVDEEAIRQVKQLVDAGSSFKDAVQEVSTQQGLSRRELYEASLRLDS</sequence>
<accession>A0A6J6EVE0</accession>
<dbReference type="PANTHER" id="PTHR46111">
    <property type="entry name" value="RIBOSOMAL RNA SMALL SUBUNIT METHYLTRANSFERASE I"/>
    <property type="match status" value="1"/>
</dbReference>
<keyword evidence="3" id="KW-0489">Methyltransferase</keyword>
<dbReference type="Pfam" id="PF00590">
    <property type="entry name" value="TP_methylase"/>
    <property type="match status" value="1"/>
</dbReference>
<reference evidence="7" key="1">
    <citation type="submission" date="2020-05" db="EMBL/GenBank/DDBJ databases">
        <authorList>
            <person name="Chiriac C."/>
            <person name="Salcher M."/>
            <person name="Ghai R."/>
            <person name="Kavagutti S V."/>
        </authorList>
    </citation>
    <scope>NUCLEOTIDE SEQUENCE</scope>
</reference>
<dbReference type="PIRSF" id="PIRSF005917">
    <property type="entry name" value="MTase_YraL"/>
    <property type="match status" value="1"/>
</dbReference>
<dbReference type="GO" id="GO:0032259">
    <property type="term" value="P:methylation"/>
    <property type="evidence" value="ECO:0007669"/>
    <property type="project" value="UniProtKB-KW"/>
</dbReference>
<proteinExistence type="inferred from homology"/>
<keyword evidence="4" id="KW-0808">Transferase</keyword>
<evidence type="ECO:0000256" key="2">
    <source>
        <dbReference type="ARBA" id="ARBA00022552"/>
    </source>
</evidence>
<evidence type="ECO:0000256" key="5">
    <source>
        <dbReference type="ARBA" id="ARBA00022691"/>
    </source>
</evidence>
<dbReference type="InterPro" id="IPR008189">
    <property type="entry name" value="rRNA_ssu_MeTfrase_I"/>
</dbReference>
<evidence type="ECO:0000256" key="3">
    <source>
        <dbReference type="ARBA" id="ARBA00022603"/>
    </source>
</evidence>
<dbReference type="InterPro" id="IPR018063">
    <property type="entry name" value="SAM_MeTrfase_RsmI_CS"/>
</dbReference>
<feature type="domain" description="Tetrapyrrole methylase" evidence="6">
    <location>
        <begin position="6"/>
        <end position="207"/>
    </location>
</feature>
<dbReference type="NCBIfam" id="TIGR00096">
    <property type="entry name" value="16S rRNA (cytidine(1402)-2'-O)-methyltransferase"/>
    <property type="match status" value="1"/>
</dbReference>
<dbReference type="HAMAP" id="MF_01877">
    <property type="entry name" value="16SrRNA_methyltr_I"/>
    <property type="match status" value="1"/>
</dbReference>
<dbReference type="AlphaFoldDB" id="A0A6J6EVE0"/>
<dbReference type="InterPro" id="IPR014776">
    <property type="entry name" value="4pyrrole_Mease_sub2"/>
</dbReference>
<dbReference type="FunFam" id="3.30.950.10:FF:000002">
    <property type="entry name" value="Ribosomal RNA small subunit methyltransferase I"/>
    <property type="match status" value="1"/>
</dbReference>
<dbReference type="InterPro" id="IPR035996">
    <property type="entry name" value="4pyrrol_Methylase_sf"/>
</dbReference>